<sequence length="307" mass="34870">MKVMKVTQDTIKYYLLVFLFILSMVTVAMFFNDPEIVLPEVAALAIGLWVFQEKAWLRQPRMIFILPSLTALMGFGLNMLALPYVVKIVLILMLMLLLMRVINYSLPPALATGFLPIVTNAHAWSFIYAILVTTFILMLVVYILKLNKDIDSKGKVNTKMMYPYALISVLWIAIAYYSGNQQMAVIPPIAVVLYESLNMKMYSLKIALKQVAILTVAISIGVILYYFIAHWLVMATLFMIIMYVLSQLFQMKIPAVYAFPFLVYVFPAEKVVSLPIATLVVASFSFGSVYIYRTYLQSKLVAQPVEK</sequence>
<gene>
    <name evidence="2" type="ORF">SAMN04488018_12715</name>
</gene>
<evidence type="ECO:0008006" key="3">
    <source>
        <dbReference type="Google" id="ProtNLM"/>
    </source>
</evidence>
<name>A0A1H6Y1V3_9FLAO</name>
<feature type="transmembrane region" description="Helical" evidence="1">
    <location>
        <begin position="69"/>
        <end position="102"/>
    </location>
</feature>
<feature type="transmembrane region" description="Helical" evidence="1">
    <location>
        <begin position="12"/>
        <end position="31"/>
    </location>
</feature>
<reference evidence="2" key="1">
    <citation type="submission" date="2016-10" db="EMBL/GenBank/DDBJ databases">
        <authorList>
            <person name="de Groot N.N."/>
        </authorList>
    </citation>
    <scope>NUCLEOTIDE SEQUENCE [LARGE SCALE GENOMIC DNA]</scope>
    <source>
        <strain evidence="2">DSM 23048</strain>
    </source>
</reference>
<feature type="transmembrane region" description="Helical" evidence="1">
    <location>
        <begin position="160"/>
        <end position="178"/>
    </location>
</feature>
<feature type="transmembrane region" description="Helical" evidence="1">
    <location>
        <begin position="206"/>
        <end position="228"/>
    </location>
</feature>
<proteinExistence type="predicted"/>
<dbReference type="EMBL" id="FNYS01000027">
    <property type="protein sequence ID" value="SEJ35279.1"/>
    <property type="molecule type" value="Genomic_DNA"/>
</dbReference>
<dbReference type="AlphaFoldDB" id="A0A1H6Y1V3"/>
<keyword evidence="1" id="KW-0472">Membrane</keyword>
<organism evidence="2">
    <name type="scientific">Myroides marinus</name>
    <dbReference type="NCBI Taxonomy" id="703342"/>
    <lineage>
        <taxon>Bacteria</taxon>
        <taxon>Pseudomonadati</taxon>
        <taxon>Bacteroidota</taxon>
        <taxon>Flavobacteriia</taxon>
        <taxon>Flavobacteriales</taxon>
        <taxon>Flavobacteriaceae</taxon>
        <taxon>Myroides</taxon>
    </lineage>
</organism>
<feature type="transmembrane region" description="Helical" evidence="1">
    <location>
        <begin position="37"/>
        <end position="57"/>
    </location>
</feature>
<accession>A0A1H6Y1V3</accession>
<evidence type="ECO:0000256" key="1">
    <source>
        <dbReference type="SAM" id="Phobius"/>
    </source>
</evidence>
<keyword evidence="1" id="KW-1133">Transmembrane helix</keyword>
<dbReference type="Proteomes" id="UP000183077">
    <property type="component" value="Unassembled WGS sequence"/>
</dbReference>
<feature type="transmembrane region" description="Helical" evidence="1">
    <location>
        <begin position="122"/>
        <end position="144"/>
    </location>
</feature>
<feature type="transmembrane region" description="Helical" evidence="1">
    <location>
        <begin position="272"/>
        <end position="292"/>
    </location>
</feature>
<keyword evidence="1" id="KW-0812">Transmembrane</keyword>
<evidence type="ECO:0000313" key="2">
    <source>
        <dbReference type="EMBL" id="SEJ35279.1"/>
    </source>
</evidence>
<protein>
    <recommendedName>
        <fullName evidence="3">HPP family protein</fullName>
    </recommendedName>
</protein>
<feature type="transmembrane region" description="Helical" evidence="1">
    <location>
        <begin position="240"/>
        <end position="266"/>
    </location>
</feature>